<comment type="subcellular location">
    <subcellularLocation>
        <location evidence="2 12">Cell inner membrane</location>
        <topology evidence="2 12">Single-pass membrane protein</topology>
    </subcellularLocation>
</comment>
<gene>
    <name evidence="13" type="primary">ccmD</name>
    <name evidence="13" type="ORF">Lbru_1853</name>
</gene>
<evidence type="ECO:0000256" key="9">
    <source>
        <dbReference type="ARBA" id="ARBA00022748"/>
    </source>
</evidence>
<keyword evidence="11 12" id="KW-0472">Membrane</keyword>
<keyword evidence="6 12" id="KW-1003">Cell membrane</keyword>
<evidence type="ECO:0000313" key="14">
    <source>
        <dbReference type="Proteomes" id="UP000054742"/>
    </source>
</evidence>
<name>A0A0W0SEK7_9GAMM</name>
<dbReference type="STRING" id="29422.Lbru_1853"/>
<dbReference type="Pfam" id="PF04995">
    <property type="entry name" value="CcmD"/>
    <property type="match status" value="1"/>
</dbReference>
<evidence type="ECO:0000256" key="3">
    <source>
        <dbReference type="ARBA" id="ARBA00008741"/>
    </source>
</evidence>
<dbReference type="NCBIfam" id="TIGR03141">
    <property type="entry name" value="cytochro_ccmD"/>
    <property type="match status" value="1"/>
</dbReference>
<evidence type="ECO:0000256" key="12">
    <source>
        <dbReference type="RuleBase" id="RU363101"/>
    </source>
</evidence>
<dbReference type="EMBL" id="LNXV01000029">
    <property type="protein sequence ID" value="KTC81333.1"/>
    <property type="molecule type" value="Genomic_DNA"/>
</dbReference>
<dbReference type="GO" id="GO:0017004">
    <property type="term" value="P:cytochrome complex assembly"/>
    <property type="evidence" value="ECO:0007669"/>
    <property type="project" value="UniProtKB-KW"/>
</dbReference>
<keyword evidence="5 12" id="KW-0813">Transport</keyword>
<dbReference type="AlphaFoldDB" id="A0A0W0SEK7"/>
<keyword evidence="7 12" id="KW-0997">Cell inner membrane</keyword>
<sequence length="65" mass="7646">MGEGYVREGRSMSQLTQWWSMGGYAIYVWPAYGLVCAVLVMHILGIKSQHLRTIKKLQQWFKRQE</sequence>
<evidence type="ECO:0000256" key="4">
    <source>
        <dbReference type="ARBA" id="ARBA00016461"/>
    </source>
</evidence>
<feature type="transmembrane region" description="Helical" evidence="12">
    <location>
        <begin position="24"/>
        <end position="46"/>
    </location>
</feature>
<evidence type="ECO:0000313" key="13">
    <source>
        <dbReference type="EMBL" id="KTC81333.1"/>
    </source>
</evidence>
<evidence type="ECO:0000256" key="8">
    <source>
        <dbReference type="ARBA" id="ARBA00022692"/>
    </source>
</evidence>
<comment type="function">
    <text evidence="1 12">Required for the export of heme to the periplasm for the biogenesis of c-type cytochromes.</text>
</comment>
<dbReference type="Proteomes" id="UP000054742">
    <property type="component" value="Unassembled WGS sequence"/>
</dbReference>
<evidence type="ECO:0000256" key="7">
    <source>
        <dbReference type="ARBA" id="ARBA00022519"/>
    </source>
</evidence>
<dbReference type="PATRIC" id="fig|29422.6.peg.1974"/>
<protein>
    <recommendedName>
        <fullName evidence="4 12">Heme exporter protein D</fullName>
    </recommendedName>
</protein>
<evidence type="ECO:0000256" key="10">
    <source>
        <dbReference type="ARBA" id="ARBA00022989"/>
    </source>
</evidence>
<dbReference type="InterPro" id="IPR007078">
    <property type="entry name" value="Haem_export_protD_CcmD"/>
</dbReference>
<comment type="caution">
    <text evidence="13">The sequence shown here is derived from an EMBL/GenBank/DDBJ whole genome shotgun (WGS) entry which is preliminary data.</text>
</comment>
<keyword evidence="9 12" id="KW-0201">Cytochrome c-type biogenesis</keyword>
<dbReference type="GO" id="GO:0015886">
    <property type="term" value="P:heme transport"/>
    <property type="evidence" value="ECO:0007669"/>
    <property type="project" value="InterPro"/>
</dbReference>
<evidence type="ECO:0000256" key="6">
    <source>
        <dbReference type="ARBA" id="ARBA00022475"/>
    </source>
</evidence>
<proteinExistence type="inferred from homology"/>
<evidence type="ECO:0000256" key="1">
    <source>
        <dbReference type="ARBA" id="ARBA00002442"/>
    </source>
</evidence>
<reference evidence="13 14" key="1">
    <citation type="submission" date="2015-11" db="EMBL/GenBank/DDBJ databases">
        <title>Genomic analysis of 38 Legionella species identifies large and diverse effector repertoires.</title>
        <authorList>
            <person name="Burstein D."/>
            <person name="Amaro F."/>
            <person name="Zusman T."/>
            <person name="Lifshitz Z."/>
            <person name="Cohen O."/>
            <person name="Gilbert J.A."/>
            <person name="Pupko T."/>
            <person name="Shuman H.A."/>
            <person name="Segal G."/>
        </authorList>
    </citation>
    <scope>NUCLEOTIDE SEQUENCE [LARGE SCALE GENOMIC DNA]</scope>
    <source>
        <strain evidence="13 14">ATCC 43878</strain>
    </source>
</reference>
<evidence type="ECO:0000256" key="11">
    <source>
        <dbReference type="ARBA" id="ARBA00023136"/>
    </source>
</evidence>
<comment type="similarity">
    <text evidence="3 12">Belongs to the CcmD/CycX/HelD family.</text>
</comment>
<organism evidence="13 14">
    <name type="scientific">Legionella brunensis</name>
    <dbReference type="NCBI Taxonomy" id="29422"/>
    <lineage>
        <taxon>Bacteria</taxon>
        <taxon>Pseudomonadati</taxon>
        <taxon>Pseudomonadota</taxon>
        <taxon>Gammaproteobacteria</taxon>
        <taxon>Legionellales</taxon>
        <taxon>Legionellaceae</taxon>
        <taxon>Legionella</taxon>
    </lineage>
</organism>
<accession>A0A0W0SEK7</accession>
<evidence type="ECO:0000256" key="5">
    <source>
        <dbReference type="ARBA" id="ARBA00022448"/>
    </source>
</evidence>
<dbReference type="GO" id="GO:0005886">
    <property type="term" value="C:plasma membrane"/>
    <property type="evidence" value="ECO:0007669"/>
    <property type="project" value="UniProtKB-SubCell"/>
</dbReference>
<keyword evidence="8 12" id="KW-0812">Transmembrane</keyword>
<keyword evidence="10 12" id="KW-1133">Transmembrane helix</keyword>
<evidence type="ECO:0000256" key="2">
    <source>
        <dbReference type="ARBA" id="ARBA00004377"/>
    </source>
</evidence>
<keyword evidence="14" id="KW-1185">Reference proteome</keyword>